<evidence type="ECO:0000313" key="1">
    <source>
        <dbReference type="EMBL" id="OGF31777.1"/>
    </source>
</evidence>
<protein>
    <submittedName>
        <fullName evidence="1">Uncharacterized protein</fullName>
    </submittedName>
</protein>
<reference evidence="1 2" key="1">
    <citation type="journal article" date="2016" name="Nat. Commun.">
        <title>Thousands of microbial genomes shed light on interconnected biogeochemical processes in an aquifer system.</title>
        <authorList>
            <person name="Anantharaman K."/>
            <person name="Brown C.T."/>
            <person name="Hug L.A."/>
            <person name="Sharon I."/>
            <person name="Castelle C.J."/>
            <person name="Probst A.J."/>
            <person name="Thomas B.C."/>
            <person name="Singh A."/>
            <person name="Wilkins M.J."/>
            <person name="Karaoz U."/>
            <person name="Brodie E.L."/>
            <person name="Williams K.H."/>
            <person name="Hubbard S.S."/>
            <person name="Banfield J.F."/>
        </authorList>
    </citation>
    <scope>NUCLEOTIDE SEQUENCE [LARGE SCALE GENOMIC DNA]</scope>
</reference>
<comment type="caution">
    <text evidence="1">The sequence shown here is derived from an EMBL/GenBank/DDBJ whole genome shotgun (WGS) entry which is preliminary data.</text>
</comment>
<evidence type="ECO:0000313" key="2">
    <source>
        <dbReference type="Proteomes" id="UP000179001"/>
    </source>
</evidence>
<accession>A0A1F5SYH6</accession>
<sequence length="146" mass="14604">MGHLGPVGCEGGYLHIHRGGGSGGVVHSDLREGRELGRALEALGLLRRGGRLGRTLGDAVVAGAWFDGDEDHFAVAVVRAVDSVGALAVLGVALEVAVDVLLGVALVVVVHVPAVDAGCALGAGGVFDVFDHPLVGPAGVEVLPPQ</sequence>
<organism evidence="1 2">
    <name type="scientific">Candidatus Falkowbacteria bacterium RIFOXYC2_FULL_36_12</name>
    <dbReference type="NCBI Taxonomy" id="1798002"/>
    <lineage>
        <taxon>Bacteria</taxon>
        <taxon>Candidatus Falkowiibacteriota</taxon>
    </lineage>
</organism>
<gene>
    <name evidence="1" type="ORF">A2478_04810</name>
</gene>
<name>A0A1F5SYH6_9BACT</name>
<proteinExistence type="predicted"/>
<dbReference type="EMBL" id="MFGJ01000007">
    <property type="protein sequence ID" value="OGF31777.1"/>
    <property type="molecule type" value="Genomic_DNA"/>
</dbReference>
<dbReference type="Proteomes" id="UP000179001">
    <property type="component" value="Unassembled WGS sequence"/>
</dbReference>
<dbReference type="AlphaFoldDB" id="A0A1F5SYH6"/>